<dbReference type="RefSeq" id="WP_067452104.1">
    <property type="nucleotide sequence ID" value="NZ_LVVY01000064.1"/>
</dbReference>
<dbReference type="AlphaFoldDB" id="A0A178I4U6"/>
<protein>
    <submittedName>
        <fullName evidence="2">Uncharacterized protein</fullName>
    </submittedName>
</protein>
<proteinExistence type="predicted"/>
<evidence type="ECO:0000256" key="1">
    <source>
        <dbReference type="SAM" id="SignalP"/>
    </source>
</evidence>
<dbReference type="Proteomes" id="UP000078389">
    <property type="component" value="Unassembled WGS sequence"/>
</dbReference>
<sequence>MKIFVTGAVLLAGLALAGPAHAAPGQCSFTGYGSFACDVTADGGGITFALPDGQVFVFAHVADGEGIGYIGAAEPGPGSFPQDLGTFRPVPDEAGCWQGGQDGTRFCAALLQ</sequence>
<dbReference type="OrthoDB" id="7949853at2"/>
<accession>A0A178I4U6</accession>
<reference evidence="2 3" key="1">
    <citation type="submission" date="2016-03" db="EMBL/GenBank/DDBJ databases">
        <title>Genome sequencing of Devosia sp. S37.</title>
        <authorList>
            <person name="Mohd Nor M."/>
        </authorList>
    </citation>
    <scope>NUCLEOTIDE SEQUENCE [LARGE SCALE GENOMIC DNA]</scope>
    <source>
        <strain evidence="2 3">S37</strain>
    </source>
</reference>
<gene>
    <name evidence="2" type="ORF">A3840_03820</name>
</gene>
<evidence type="ECO:0000313" key="3">
    <source>
        <dbReference type="Proteomes" id="UP000078389"/>
    </source>
</evidence>
<organism evidence="2 3">
    <name type="scientific">Devosia elaeis</name>
    <dbReference type="NCBI Taxonomy" id="1770058"/>
    <lineage>
        <taxon>Bacteria</taxon>
        <taxon>Pseudomonadati</taxon>
        <taxon>Pseudomonadota</taxon>
        <taxon>Alphaproteobacteria</taxon>
        <taxon>Hyphomicrobiales</taxon>
        <taxon>Devosiaceae</taxon>
        <taxon>Devosia</taxon>
    </lineage>
</organism>
<dbReference type="STRING" id="1770058.A3840_03820"/>
<feature type="chain" id="PRO_5008088421" evidence="1">
    <location>
        <begin position="23"/>
        <end position="112"/>
    </location>
</feature>
<feature type="signal peptide" evidence="1">
    <location>
        <begin position="1"/>
        <end position="22"/>
    </location>
</feature>
<comment type="caution">
    <text evidence="2">The sequence shown here is derived from an EMBL/GenBank/DDBJ whole genome shotgun (WGS) entry which is preliminary data.</text>
</comment>
<keyword evidence="1" id="KW-0732">Signal</keyword>
<dbReference type="EMBL" id="LVVY01000064">
    <property type="protein sequence ID" value="OAM79205.1"/>
    <property type="molecule type" value="Genomic_DNA"/>
</dbReference>
<name>A0A178I4U6_9HYPH</name>
<keyword evidence="3" id="KW-1185">Reference proteome</keyword>
<evidence type="ECO:0000313" key="2">
    <source>
        <dbReference type="EMBL" id="OAM79205.1"/>
    </source>
</evidence>